<evidence type="ECO:0008006" key="12">
    <source>
        <dbReference type="Google" id="ProtNLM"/>
    </source>
</evidence>
<evidence type="ECO:0000313" key="10">
    <source>
        <dbReference type="EMBL" id="ELR46638.1"/>
    </source>
</evidence>
<reference evidence="10 11" key="1">
    <citation type="journal article" date="2012" name="Nat. Genet.">
        <title>The yak genome and adaptation to life at high altitude.</title>
        <authorList>
            <person name="Qiu Q."/>
            <person name="Zhang G."/>
            <person name="Ma T."/>
            <person name="Qian W."/>
            <person name="Wang J."/>
            <person name="Ye Z."/>
            <person name="Cao C."/>
            <person name="Hu Q."/>
            <person name="Kim J."/>
            <person name="Larkin D.M."/>
            <person name="Auvil L."/>
            <person name="Capitanu B."/>
            <person name="Ma J."/>
            <person name="Lewin H.A."/>
            <person name="Qian X."/>
            <person name="Lang Y."/>
            <person name="Zhou R."/>
            <person name="Wang L."/>
            <person name="Wang K."/>
            <person name="Xia J."/>
            <person name="Liao S."/>
            <person name="Pan S."/>
            <person name="Lu X."/>
            <person name="Hou H."/>
            <person name="Wang Y."/>
            <person name="Zang X."/>
            <person name="Yin Y."/>
            <person name="Ma H."/>
            <person name="Zhang J."/>
            <person name="Wang Z."/>
            <person name="Zhang Y."/>
            <person name="Zhang D."/>
            <person name="Yonezawa T."/>
            <person name="Hasegawa M."/>
            <person name="Zhong Y."/>
            <person name="Liu W."/>
            <person name="Zhang Y."/>
            <person name="Huang Z."/>
            <person name="Zhang S."/>
            <person name="Long R."/>
            <person name="Yang H."/>
            <person name="Wang J."/>
            <person name="Lenstra J.A."/>
            <person name="Cooper D.N."/>
            <person name="Wu Y."/>
            <person name="Wang J."/>
            <person name="Shi P."/>
            <person name="Wang J."/>
            <person name="Liu J."/>
        </authorList>
    </citation>
    <scope>NUCLEOTIDE SEQUENCE [LARGE SCALE GENOMIC DNA]</scope>
    <source>
        <strain evidence="11">yakQH1</strain>
    </source>
</reference>
<keyword evidence="8" id="KW-0675">Receptor</keyword>
<evidence type="ECO:0000256" key="3">
    <source>
        <dbReference type="ARBA" id="ARBA00022692"/>
    </source>
</evidence>
<proteinExistence type="predicted"/>
<organism evidence="10 11">
    <name type="scientific">Bos mutus</name>
    <name type="common">wild yak</name>
    <dbReference type="NCBI Taxonomy" id="72004"/>
    <lineage>
        <taxon>Eukaryota</taxon>
        <taxon>Metazoa</taxon>
        <taxon>Chordata</taxon>
        <taxon>Craniata</taxon>
        <taxon>Vertebrata</taxon>
        <taxon>Euteleostomi</taxon>
        <taxon>Mammalia</taxon>
        <taxon>Eutheria</taxon>
        <taxon>Laurasiatheria</taxon>
        <taxon>Artiodactyla</taxon>
        <taxon>Ruminantia</taxon>
        <taxon>Pecora</taxon>
        <taxon>Bovidae</taxon>
        <taxon>Bovinae</taxon>
        <taxon>Bos</taxon>
    </lineage>
</organism>
<evidence type="ECO:0000256" key="9">
    <source>
        <dbReference type="SAM" id="Phobius"/>
    </source>
</evidence>
<dbReference type="SUPFAM" id="SSF81321">
    <property type="entry name" value="Family A G protein-coupled receptor-like"/>
    <property type="match status" value="1"/>
</dbReference>
<protein>
    <recommendedName>
        <fullName evidence="12">G-protein coupled receptors family 1 profile domain-containing protein</fullName>
    </recommendedName>
</protein>
<accession>L8HRY9</accession>
<evidence type="ECO:0000256" key="6">
    <source>
        <dbReference type="ARBA" id="ARBA00023040"/>
    </source>
</evidence>
<keyword evidence="6" id="KW-0807">Transducer</keyword>
<name>L8HRY9_9CETA</name>
<evidence type="ECO:0000256" key="7">
    <source>
        <dbReference type="ARBA" id="ARBA00023136"/>
    </source>
</evidence>
<keyword evidence="2" id="KW-1003">Cell membrane</keyword>
<dbReference type="GO" id="GO:0005886">
    <property type="term" value="C:plasma membrane"/>
    <property type="evidence" value="ECO:0007669"/>
    <property type="project" value="UniProtKB-SubCell"/>
</dbReference>
<dbReference type="Gene3D" id="1.20.1070.10">
    <property type="entry name" value="Rhodopsin 7-helix transmembrane proteins"/>
    <property type="match status" value="1"/>
</dbReference>
<sequence>MNPKGKSRLVVLLASSSSSSSLRKSMVIGSNSMKKLIHPLELMTSVGPENTTIMVTEFIILGFGDLKALAPLLFLVFGIVYLATISGNLLVMILVSTQQGLQTPMYLFSGKPLMPRVMSYDQYLAVCRPLQYPALMHGTICLRLVIGSWVSGFTVAAAVQAAMVSSLTFCDGNEIDHFFCEASGEALLLRSPASHSGLHESNSTGDSSPIWNNLSLLLEDSLHSLAYTFHDL</sequence>
<dbReference type="GO" id="GO:0004930">
    <property type="term" value="F:G protein-coupled receptor activity"/>
    <property type="evidence" value="ECO:0007669"/>
    <property type="project" value="UniProtKB-KW"/>
</dbReference>
<keyword evidence="7 9" id="KW-0472">Membrane</keyword>
<dbReference type="Proteomes" id="UP000011080">
    <property type="component" value="Unassembled WGS sequence"/>
</dbReference>
<keyword evidence="4" id="KW-0716">Sensory transduction</keyword>
<dbReference type="Pfam" id="PF00001">
    <property type="entry name" value="7tm_1"/>
    <property type="match status" value="1"/>
</dbReference>
<dbReference type="InterPro" id="IPR000276">
    <property type="entry name" value="GPCR_Rhodpsn"/>
</dbReference>
<evidence type="ECO:0000313" key="11">
    <source>
        <dbReference type="Proteomes" id="UP000011080"/>
    </source>
</evidence>
<evidence type="ECO:0000256" key="1">
    <source>
        <dbReference type="ARBA" id="ARBA00004651"/>
    </source>
</evidence>
<dbReference type="InterPro" id="IPR050516">
    <property type="entry name" value="Olfactory_GPCR"/>
</dbReference>
<keyword evidence="4" id="KW-0552">Olfaction</keyword>
<keyword evidence="6" id="KW-0297">G-protein coupled receptor</keyword>
<feature type="transmembrane region" description="Helical" evidence="9">
    <location>
        <begin position="72"/>
        <end position="95"/>
    </location>
</feature>
<gene>
    <name evidence="10" type="ORF">M91_20045</name>
</gene>
<dbReference type="GO" id="GO:0007608">
    <property type="term" value="P:sensory perception of smell"/>
    <property type="evidence" value="ECO:0007669"/>
    <property type="project" value="UniProtKB-KW"/>
</dbReference>
<evidence type="ECO:0000256" key="8">
    <source>
        <dbReference type="ARBA" id="ARBA00023170"/>
    </source>
</evidence>
<dbReference type="EMBL" id="JH883373">
    <property type="protein sequence ID" value="ELR46638.1"/>
    <property type="molecule type" value="Genomic_DNA"/>
</dbReference>
<evidence type="ECO:0000256" key="4">
    <source>
        <dbReference type="ARBA" id="ARBA00022725"/>
    </source>
</evidence>
<keyword evidence="3 9" id="KW-0812">Transmembrane</keyword>
<dbReference type="AlphaFoldDB" id="L8HRY9"/>
<evidence type="ECO:0000256" key="2">
    <source>
        <dbReference type="ARBA" id="ARBA00022475"/>
    </source>
</evidence>
<keyword evidence="5 9" id="KW-1133">Transmembrane helix</keyword>
<comment type="subcellular location">
    <subcellularLocation>
        <location evidence="1">Cell membrane</location>
        <topology evidence="1">Multi-pass membrane protein</topology>
    </subcellularLocation>
</comment>
<dbReference type="PANTHER" id="PTHR26452">
    <property type="entry name" value="OLFACTORY RECEPTOR"/>
    <property type="match status" value="1"/>
</dbReference>
<evidence type="ECO:0000256" key="5">
    <source>
        <dbReference type="ARBA" id="ARBA00022989"/>
    </source>
</evidence>